<dbReference type="PANTHER" id="PTHR14239">
    <property type="entry name" value="DUDULIN-RELATED"/>
    <property type="match status" value="1"/>
</dbReference>
<dbReference type="InterPro" id="IPR036291">
    <property type="entry name" value="NAD(P)-bd_dom_sf"/>
</dbReference>
<keyword evidence="4" id="KW-1185">Reference proteome</keyword>
<dbReference type="Gene3D" id="3.40.50.720">
    <property type="entry name" value="NAD(P)-binding Rossmann-like Domain"/>
    <property type="match status" value="1"/>
</dbReference>
<proteinExistence type="predicted"/>
<dbReference type="SUPFAM" id="SSF51735">
    <property type="entry name" value="NAD(P)-binding Rossmann-fold domains"/>
    <property type="match status" value="1"/>
</dbReference>
<dbReference type="Pfam" id="PF03807">
    <property type="entry name" value="F420_oxidored"/>
    <property type="match status" value="1"/>
</dbReference>
<dbReference type="InterPro" id="IPR051267">
    <property type="entry name" value="STEAP_metalloreductase"/>
</dbReference>
<dbReference type="KEGG" id="celz:E5225_01645"/>
<protein>
    <submittedName>
        <fullName evidence="3">NADP oxidoreductase</fullName>
    </submittedName>
</protein>
<reference evidence="3 4" key="1">
    <citation type="submission" date="2019-04" db="EMBL/GenBank/DDBJ databases">
        <title>Isolation and identification of Cellulomonas shaoxiangyii sp. Nov. isolated from feces of the Tibetan antelopes (Pantholops hodgsonii) in the Qinghai-Tibet plateau of China.</title>
        <authorList>
            <person name="Tian Z."/>
        </authorList>
    </citation>
    <scope>NUCLEOTIDE SEQUENCE [LARGE SCALE GENOMIC DNA]</scope>
    <source>
        <strain evidence="3 4">Z28</strain>
    </source>
</reference>
<dbReference type="GO" id="GO:0016491">
    <property type="term" value="F:oxidoreductase activity"/>
    <property type="evidence" value="ECO:0007669"/>
    <property type="project" value="UniProtKB-KW"/>
</dbReference>
<evidence type="ECO:0000313" key="4">
    <source>
        <dbReference type="Proteomes" id="UP000296469"/>
    </source>
</evidence>
<organism evidence="3 4">
    <name type="scientific">Cellulomonas shaoxiangyii</name>
    <dbReference type="NCBI Taxonomy" id="2566013"/>
    <lineage>
        <taxon>Bacteria</taxon>
        <taxon>Bacillati</taxon>
        <taxon>Actinomycetota</taxon>
        <taxon>Actinomycetes</taxon>
        <taxon>Micrococcales</taxon>
        <taxon>Cellulomonadaceae</taxon>
        <taxon>Cellulomonas</taxon>
    </lineage>
</organism>
<accession>A0A4P7SF15</accession>
<evidence type="ECO:0000313" key="3">
    <source>
        <dbReference type="EMBL" id="QCB92450.1"/>
    </source>
</evidence>
<dbReference type="EMBL" id="CP039291">
    <property type="protein sequence ID" value="QCB92450.1"/>
    <property type="molecule type" value="Genomic_DNA"/>
</dbReference>
<evidence type="ECO:0000259" key="2">
    <source>
        <dbReference type="Pfam" id="PF03807"/>
    </source>
</evidence>
<gene>
    <name evidence="3" type="ORF">E5225_01645</name>
</gene>
<dbReference type="AlphaFoldDB" id="A0A4P7SF15"/>
<evidence type="ECO:0000256" key="1">
    <source>
        <dbReference type="ARBA" id="ARBA00023002"/>
    </source>
</evidence>
<dbReference type="PANTHER" id="PTHR14239:SF10">
    <property type="entry name" value="REDUCTASE"/>
    <property type="match status" value="1"/>
</dbReference>
<keyword evidence="1" id="KW-0560">Oxidoreductase</keyword>
<feature type="domain" description="Pyrroline-5-carboxylate reductase catalytic N-terminal" evidence="2">
    <location>
        <begin position="3"/>
        <end position="92"/>
    </location>
</feature>
<sequence length="215" mass="22541">MTTIGFIGAGQIGSQLARLAVRHGFDVVVSNSRGPATLVDLVAELGDRARAGTPVEAAEAGDVVVVTIPLGAIGSVPVEPLAGKVVIDTTNYYPHRDGRVAELDDESTTTSELVQRHLPSSHVVKAFNHPHAAQLTTDGTAAGTPGRRAVAVAGDDAGARARVAAFVDEIGFDVVELSPLSEGWRVQRDTPAYDNRGPADSLRADLAAARRYRDM</sequence>
<name>A0A4P7SF15_9CELL</name>
<dbReference type="InterPro" id="IPR028939">
    <property type="entry name" value="P5C_Rdtase_cat_N"/>
</dbReference>
<dbReference type="Proteomes" id="UP000296469">
    <property type="component" value="Chromosome"/>
</dbReference>
<dbReference type="RefSeq" id="WP_135972837.1">
    <property type="nucleotide sequence ID" value="NZ_CP039291.1"/>
</dbReference>
<dbReference type="OrthoDB" id="1523398at2"/>